<sequence length="67" mass="7441">MPKQLAARPRLAAKAVLADNRGLSDPCCRMLRTAALRGPGLGWVRQHTRRHRRSNGCTRHTGAALKR</sequence>
<evidence type="ECO:0000313" key="3">
    <source>
        <dbReference type="Proteomes" id="UP000051863"/>
    </source>
</evidence>
<gene>
    <name evidence="2" type="ORF">ABB27_01835</name>
</gene>
<organism evidence="2 3">
    <name type="scientific">Stenotrophomonas terrae</name>
    <dbReference type="NCBI Taxonomy" id="405446"/>
    <lineage>
        <taxon>Bacteria</taxon>
        <taxon>Pseudomonadati</taxon>
        <taxon>Pseudomonadota</taxon>
        <taxon>Gammaproteobacteria</taxon>
        <taxon>Lysobacterales</taxon>
        <taxon>Lysobacteraceae</taxon>
        <taxon>Stenotrophomonas</taxon>
    </lineage>
</organism>
<proteinExistence type="predicted"/>
<reference evidence="2 3" key="1">
    <citation type="submission" date="2015-05" db="EMBL/GenBank/DDBJ databases">
        <title>Genome sequencing and analysis of members of genus Stenotrophomonas.</title>
        <authorList>
            <person name="Patil P.P."/>
            <person name="Midha S."/>
            <person name="Patil P.B."/>
        </authorList>
    </citation>
    <scope>NUCLEOTIDE SEQUENCE [LARGE SCALE GENOMIC DNA]</scope>
    <source>
        <strain evidence="2 3">DSM 18941</strain>
    </source>
</reference>
<feature type="region of interest" description="Disordered" evidence="1">
    <location>
        <begin position="45"/>
        <end position="67"/>
    </location>
</feature>
<dbReference type="Proteomes" id="UP000051863">
    <property type="component" value="Unassembled WGS sequence"/>
</dbReference>
<accession>A0A0R0CS32</accession>
<evidence type="ECO:0000313" key="2">
    <source>
        <dbReference type="EMBL" id="KRG72160.1"/>
    </source>
</evidence>
<dbReference type="EMBL" id="LDJJ01000006">
    <property type="protein sequence ID" value="KRG72160.1"/>
    <property type="molecule type" value="Genomic_DNA"/>
</dbReference>
<name>A0A0R0CS32_9GAMM</name>
<keyword evidence="3" id="KW-1185">Reference proteome</keyword>
<protein>
    <submittedName>
        <fullName evidence="2">Uncharacterized protein</fullName>
    </submittedName>
</protein>
<evidence type="ECO:0000256" key="1">
    <source>
        <dbReference type="SAM" id="MobiDB-lite"/>
    </source>
</evidence>
<dbReference type="PATRIC" id="fig|405446.3.peg.2998"/>
<comment type="caution">
    <text evidence="2">The sequence shown here is derived from an EMBL/GenBank/DDBJ whole genome shotgun (WGS) entry which is preliminary data.</text>
</comment>
<dbReference type="AlphaFoldDB" id="A0A0R0CS32"/>